<dbReference type="EMBL" id="CM024804">
    <property type="protein sequence ID" value="KAG8010365.1"/>
    <property type="molecule type" value="Genomic_DNA"/>
</dbReference>
<gene>
    <name evidence="1" type="primary">TOGARAM1.2</name>
    <name evidence="1" type="ORF">GBF38_014648</name>
</gene>
<keyword evidence="2" id="KW-1185">Reference proteome</keyword>
<organism evidence="1 2">
    <name type="scientific">Nibea albiflora</name>
    <name type="common">Yellow drum</name>
    <name type="synonym">Corvina albiflora</name>
    <dbReference type="NCBI Taxonomy" id="240163"/>
    <lineage>
        <taxon>Eukaryota</taxon>
        <taxon>Metazoa</taxon>
        <taxon>Chordata</taxon>
        <taxon>Craniata</taxon>
        <taxon>Vertebrata</taxon>
        <taxon>Euteleostomi</taxon>
        <taxon>Actinopterygii</taxon>
        <taxon>Neopterygii</taxon>
        <taxon>Teleostei</taxon>
        <taxon>Neoteleostei</taxon>
        <taxon>Acanthomorphata</taxon>
        <taxon>Eupercaria</taxon>
        <taxon>Sciaenidae</taxon>
        <taxon>Nibea</taxon>
    </lineage>
</organism>
<evidence type="ECO:0000313" key="2">
    <source>
        <dbReference type="Proteomes" id="UP000805704"/>
    </source>
</evidence>
<sequence length="1167" mass="127939">MNSTVGAVLPPNSSRRSLSSSDKGGSSEDEADSSLARICMDNSLHVSSFGVLPPSQMRAVNCEDHLRGRKPDVYTSQSRILEIQMAEREALINRTEQLCAANQRRTNAVLDRLTIPVLEEPLHPRQATFSPRGRPTSSRPHHLEPVRRHYWGLTRREEEEMYMGRDYYSPSGSISSVDSHTPTELTSIRFIQTPPPTPPFTPPPPTPPFTPPPPTPPFTPPPPTLPPADPLPRRRVSRLPVMLLDHNAGVKELAGGHKLQTAKAKVEEIQKTVENLQQKSTVNVHQNPVAPRRRPAKAPAPAPAPARVPPPAPAPAPAPARVPPAAPAPARVPSPAPAPPPPPTRVPPPAPAPPRTPAPPKKRGTRRGTSLRPLKPASRGQTAEDKIEELKPLSKPGERLTLCLMDLTSDNWQKKTEALQNLRALAQHHQDILMTKLHEVCLALIEEVNNLRSCVSCAAMDTLLYLYVYLQKDMDNQAERTGRVLLLKIAQANANVFIQQQANLALEAMVKNCSPGRVLTTLLNTGLNHLCAPVRASTAQQLCLLADTMGAAAVLSAGKTFSTRFVTAVSKMSLDAAAEVRSHYQAKKKWLITEHESTQILQHQPFALPKGRKGGCTHTHTHGRHDHLRGRKPDVYTSQSRILEIQMAEREALINRTEQLCAANQRRTNAVLDRLTIPVLEEPLHPRQATFSPRGRPTSSRPHHVEPVRRHHWGLTMREEEEMYMGRDYYSPSGSISSVDSHTPTELTSIRFIQTPPPTPPFTPPPPTLPPADPLPRRRVSRLPVMLLDHNAGVKELAGGHKLQTAKAKVEEIQKTVENLQQKSTVNVHQNPVAPRRRPAKAPAPARVPPAAPAPAPAPARVPPAAPAPAPAPARVPSPAPAPAPPPTRVPPPAPAPPRTPAPPKKRGTRRGTSLRPLKPASRGQTAEDKIEELKPLSKPGERLTLCLMDLTSDNWQKKTEALQNLRALAQHHQDILMTKLHEVCLALIEEVNNLRSCVSCAAMDTLLYLYVYLQKDMDNQAERTGRVLLLKIAQANANVFIQQQANLALEAMVKNCSPGRVLTTLLNTGLNHLCAPVRASTAQQLCLLADTMGAAAVLSAGKTFSTRFVTAVSKMSLDAAAEVRPHGHAILHQLAVHPDFMEMWNNTICEKDRPTLTRILRTAQRM</sequence>
<dbReference type="Proteomes" id="UP000805704">
    <property type="component" value="Chromosome 16"/>
</dbReference>
<comment type="caution">
    <text evidence="1">The sequence shown here is derived from an EMBL/GenBank/DDBJ whole genome shotgun (WGS) entry which is preliminary data.</text>
</comment>
<evidence type="ECO:0000313" key="1">
    <source>
        <dbReference type="EMBL" id="KAG8010365.1"/>
    </source>
</evidence>
<accession>A0ACB7F8L9</accession>
<name>A0ACB7F8L9_NIBAL</name>
<proteinExistence type="predicted"/>
<reference evidence="1" key="1">
    <citation type="submission" date="2020-04" db="EMBL/GenBank/DDBJ databases">
        <title>A chromosome-scale assembly and high-density genetic map of the yellow drum (Nibea albiflora) genome.</title>
        <authorList>
            <person name="Xu D."/>
            <person name="Zhang W."/>
            <person name="Chen R."/>
            <person name="Tan P."/>
            <person name="Wang L."/>
            <person name="Song H."/>
            <person name="Tian L."/>
            <person name="Zhu Q."/>
            <person name="Wang B."/>
        </authorList>
    </citation>
    <scope>NUCLEOTIDE SEQUENCE</scope>
    <source>
        <strain evidence="1">ZJHYS-2018</strain>
    </source>
</reference>
<protein>
    <submittedName>
        <fullName evidence="1">TOG array regulator of axonemal microtubules protein 1</fullName>
    </submittedName>
</protein>